<dbReference type="AlphaFoldDB" id="A0A1G8HHM6"/>
<dbReference type="RefSeq" id="WP_093279454.1">
    <property type="nucleotide sequence ID" value="NZ_FNDD01000052.1"/>
</dbReference>
<keyword evidence="3" id="KW-1185">Reference proteome</keyword>
<name>A0A1G8HHM6_9VIBR</name>
<dbReference type="OrthoDB" id="1550554at2"/>
<dbReference type="InterPro" id="IPR046537">
    <property type="entry name" value="DUF6602"/>
</dbReference>
<organism evidence="2 3">
    <name type="scientific">Vibrio xiamenensis</name>
    <dbReference type="NCBI Taxonomy" id="861298"/>
    <lineage>
        <taxon>Bacteria</taxon>
        <taxon>Pseudomonadati</taxon>
        <taxon>Pseudomonadota</taxon>
        <taxon>Gammaproteobacteria</taxon>
        <taxon>Vibrionales</taxon>
        <taxon>Vibrionaceae</taxon>
        <taxon>Vibrio</taxon>
    </lineage>
</organism>
<evidence type="ECO:0000313" key="2">
    <source>
        <dbReference type="EMBL" id="SDI06184.1"/>
    </source>
</evidence>
<reference evidence="2 3" key="1">
    <citation type="submission" date="2016-10" db="EMBL/GenBank/DDBJ databases">
        <authorList>
            <person name="de Groot N.N."/>
        </authorList>
    </citation>
    <scope>NUCLEOTIDE SEQUENCE [LARGE SCALE GENOMIC DNA]</scope>
    <source>
        <strain evidence="2 3">CGMCC 1.10228</strain>
    </source>
</reference>
<dbReference type="Pfam" id="PF20247">
    <property type="entry name" value="DUF6602"/>
    <property type="match status" value="1"/>
</dbReference>
<evidence type="ECO:0000313" key="3">
    <source>
        <dbReference type="Proteomes" id="UP000198854"/>
    </source>
</evidence>
<dbReference type="EMBL" id="FNDD01000052">
    <property type="protein sequence ID" value="SDI06184.1"/>
    <property type="molecule type" value="Genomic_DNA"/>
</dbReference>
<protein>
    <recommendedName>
        <fullName evidence="1">DUF6602 domain-containing protein</fullName>
    </recommendedName>
</protein>
<gene>
    <name evidence="2" type="ORF">SAMN04488136_15210</name>
</gene>
<feature type="domain" description="DUF6602" evidence="1">
    <location>
        <begin position="29"/>
        <end position="126"/>
    </location>
</feature>
<accession>A0A1G8HHM6</accession>
<sequence length="443" mass="50608">MLMKSNVSSLADILDDIIRVEDSKYQEFDYDHNPTLGSMYEALTEHVVDRMLPPNLELKMVGGFIYDDKGYRSGEIDRMLVRGEGKQLGFTGKYEYHVKDVLVIFEVKKTLTKDDLIDAYHHLRGVSRAYSEYFEDYLDNGGDINVAYAARSFAQVTGLPAPKKYSDIHEMTKEDALIFYTLVQDTYSPIKIIHGYGGYKTESGLRTTFVDFFSEQKNQPGFGVPNIPNLITSENYSLVKTTGMPFKVSRFDDGYWPVVCSSRDNVVNLIIEVVWTKISIVFNAAMPWGDEFESDVMVNLLMGKFATDESSKQSGWLYSSVELKERMLRNVERLVPWEPVIVSDVVNSVITQIGWLGYLNSNEPYFKKLCKKSGLRKRQLLKKLLDTNLFTNDDHGNIEFVWPDMAVSDLGSGKYAISNEVKKLRCWCEQNSFDSRLSLFGQV</sequence>
<proteinExistence type="predicted"/>
<dbReference type="Proteomes" id="UP000198854">
    <property type="component" value="Unassembled WGS sequence"/>
</dbReference>
<evidence type="ECO:0000259" key="1">
    <source>
        <dbReference type="Pfam" id="PF20247"/>
    </source>
</evidence>